<evidence type="ECO:0000313" key="5">
    <source>
        <dbReference type="EMBL" id="MEN3323614.1"/>
    </source>
</evidence>
<dbReference type="InterPro" id="IPR026444">
    <property type="entry name" value="Secre_tail"/>
</dbReference>
<feature type="signal peptide" evidence="2">
    <location>
        <begin position="1"/>
        <end position="22"/>
    </location>
</feature>
<protein>
    <submittedName>
        <fullName evidence="5">M12 family metallo-peptidase</fullName>
    </submittedName>
</protein>
<dbReference type="EMBL" id="JAZHYP010000003">
    <property type="protein sequence ID" value="MEN3323614.1"/>
    <property type="molecule type" value="Genomic_DNA"/>
</dbReference>
<dbReference type="NCBIfam" id="TIGR04183">
    <property type="entry name" value="Por_Secre_tail"/>
    <property type="match status" value="1"/>
</dbReference>
<proteinExistence type="predicted"/>
<gene>
    <name evidence="5" type="ORF">VP395_07735</name>
</gene>
<comment type="caution">
    <text evidence="5">The sequence shown here is derived from an EMBL/GenBank/DDBJ whole genome shotgun (WGS) entry which is preliminary data.</text>
</comment>
<evidence type="ECO:0000256" key="2">
    <source>
        <dbReference type="SAM" id="SignalP"/>
    </source>
</evidence>
<sequence length="1021" mass="109836">MKAKLHYVFSIAMFLAIFSVSSQNSSWKKMETIKDSKIISNLNLDKNKIHVFELNIVSLKESLLGTIARSSITKQKATIISIPAEAGKLETFKIYEASVFAPDLAAKYPNIKSYVGVSTNNFGTRLRMSVSPQGVQTMISYVDKSTVFMQSTSKGSNEYVLYSKSSKDNSNSRFECKTIDDINKTFNKNSITSKIMVNEGGANNQTLQKFRIAISTTAEYTAYHDDGIPGNGDAVADALAAINNTLNRVNEVFETDMAVTFELINAPQLIYTDAGTDPYSDANVGADEDNFDNTNGWSLQLQNNLTNTIGNGAYDIGHLFGATGGGGIAGCIGCVCDNDTPSSTDHKKGSGFTSPSNGVPNGDTFDIDFVAHEIGHQMGASHTFAYENEGSGVNSEPGSGTTIMAYAGITGSNNVTLNSDPYFHYQSIKQILNTLSAKSCQTTEVITNNPPIANAGADFSIPAGTAYVLKGAATDADGGDNLTYCWEQIDSGNVNYLNFGPELASGSTNRSLPPSSVSNRYIPKLSSVLAGNTTQSNPTLGSDWETVSTVGRNLNWALTVRDRATASASGGQSSFDTMKITVENVTPFTVSNPVSWAQGSNVTINWVIGQTTNGTINCQNVNIKLSIDGGLTFPTIIASNTLNDGTYTYTVPTIPNTSTARLLVEAADNIFYDVSNFDFSISPNPDFFMVEETLDPIACAATTATFHFNYVAANGFSENTVFSATNLPSGASAVFSPTQLANSGTVTMTINNLSTEGYYTPTIVGTSLSTTKNKDINLPFFNGLCNSIASTEYETSTTLVQFNTINNSSGKPSGYNNYTNISTNVNRSNAYNLTIKANTDGDFDTSTKVWIDWNQNCSFNDAGEEYNLGTVTNATNGSTSNSPLSITIPVGANLGNTIMRVSTKFNDDGLPNSCENGFDGEVEDYTLNIMPTLAIEEFGFDNFKVFPNPNNGRFVIQLNGSLERAINVAVFDIRGRNIYKNVFPNVGDFKQELQLSNVQSGMYILIVSDGLRKSTKKIVIE</sequence>
<dbReference type="InterPro" id="IPR013783">
    <property type="entry name" value="Ig-like_fold"/>
</dbReference>
<dbReference type="Proteomes" id="UP001416393">
    <property type="component" value="Unassembled WGS sequence"/>
</dbReference>
<accession>A0ABV0AB72</accession>
<feature type="domain" description="Secretion system C-terminal sorting" evidence="3">
    <location>
        <begin position="945"/>
        <end position="1020"/>
    </location>
</feature>
<keyword evidence="1 2" id="KW-0732">Signal</keyword>
<dbReference type="Gene3D" id="3.40.390.10">
    <property type="entry name" value="Collagenase (Catalytic Domain)"/>
    <property type="match status" value="1"/>
</dbReference>
<organism evidence="5 6">
    <name type="scientific">Mariniflexile soesokkakense</name>
    <dbReference type="NCBI Taxonomy" id="1343160"/>
    <lineage>
        <taxon>Bacteria</taxon>
        <taxon>Pseudomonadati</taxon>
        <taxon>Bacteroidota</taxon>
        <taxon>Flavobacteriia</taxon>
        <taxon>Flavobacteriales</taxon>
        <taxon>Flavobacteriaceae</taxon>
        <taxon>Mariniflexile</taxon>
    </lineage>
</organism>
<reference evidence="5 6" key="1">
    <citation type="submission" date="2024-01" db="EMBL/GenBank/DDBJ databases">
        <title>Mariniflexile litorale sp. nov., isolated from the shallow sediments of the Sea of Japan.</title>
        <authorList>
            <person name="Romanenko L."/>
            <person name="Bystritskaya E."/>
            <person name="Isaeva M."/>
        </authorList>
    </citation>
    <scope>NUCLEOTIDE SEQUENCE [LARGE SCALE GENOMIC DNA]</scope>
    <source>
        <strain evidence="5 6">KCTC 32427</strain>
    </source>
</reference>
<dbReference type="InterPro" id="IPR045474">
    <property type="entry name" value="GEVED"/>
</dbReference>
<evidence type="ECO:0000259" key="4">
    <source>
        <dbReference type="Pfam" id="PF20009"/>
    </source>
</evidence>
<dbReference type="InterPro" id="IPR024079">
    <property type="entry name" value="MetalloPept_cat_dom_sf"/>
</dbReference>
<dbReference type="Pfam" id="PF20009">
    <property type="entry name" value="GEVED"/>
    <property type="match status" value="1"/>
</dbReference>
<keyword evidence="6" id="KW-1185">Reference proteome</keyword>
<name>A0ABV0AB72_9FLAO</name>
<evidence type="ECO:0000259" key="3">
    <source>
        <dbReference type="Pfam" id="PF18962"/>
    </source>
</evidence>
<dbReference type="Pfam" id="PF13583">
    <property type="entry name" value="Reprolysin_4"/>
    <property type="match status" value="1"/>
</dbReference>
<feature type="chain" id="PRO_5046867837" evidence="2">
    <location>
        <begin position="23"/>
        <end position="1021"/>
    </location>
</feature>
<evidence type="ECO:0000313" key="6">
    <source>
        <dbReference type="Proteomes" id="UP001416393"/>
    </source>
</evidence>
<dbReference type="RefSeq" id="WP_346241222.1">
    <property type="nucleotide sequence ID" value="NZ_JAZHYP010000003.1"/>
</dbReference>
<dbReference type="Pfam" id="PF18962">
    <property type="entry name" value="Por_Secre_tail"/>
    <property type="match status" value="1"/>
</dbReference>
<dbReference type="Gene3D" id="2.60.40.10">
    <property type="entry name" value="Immunoglobulins"/>
    <property type="match status" value="1"/>
</dbReference>
<evidence type="ECO:0000256" key="1">
    <source>
        <dbReference type="ARBA" id="ARBA00022729"/>
    </source>
</evidence>
<dbReference type="SUPFAM" id="SSF55486">
    <property type="entry name" value="Metalloproteases ('zincins'), catalytic domain"/>
    <property type="match status" value="1"/>
</dbReference>
<feature type="domain" description="GEVED" evidence="4">
    <location>
        <begin position="848"/>
        <end position="928"/>
    </location>
</feature>